<organism evidence="14">
    <name type="scientific">Lygus hesperus</name>
    <name type="common">Western plant bug</name>
    <dbReference type="NCBI Taxonomy" id="30085"/>
    <lineage>
        <taxon>Eukaryota</taxon>
        <taxon>Metazoa</taxon>
        <taxon>Ecdysozoa</taxon>
        <taxon>Arthropoda</taxon>
        <taxon>Hexapoda</taxon>
        <taxon>Insecta</taxon>
        <taxon>Pterygota</taxon>
        <taxon>Neoptera</taxon>
        <taxon>Paraneoptera</taxon>
        <taxon>Hemiptera</taxon>
        <taxon>Heteroptera</taxon>
        <taxon>Panheteroptera</taxon>
        <taxon>Cimicomorpha</taxon>
        <taxon>Miridae</taxon>
        <taxon>Mirini</taxon>
        <taxon>Lygus</taxon>
    </lineage>
</organism>
<proteinExistence type="inferred from homology"/>
<evidence type="ECO:0000256" key="4">
    <source>
        <dbReference type="ARBA" id="ARBA00023010"/>
    </source>
</evidence>
<feature type="coiled-coil region" evidence="11">
    <location>
        <begin position="242"/>
        <end position="284"/>
    </location>
</feature>
<evidence type="ECO:0000256" key="2">
    <source>
        <dbReference type="ARBA" id="ARBA00022448"/>
    </source>
</evidence>
<dbReference type="AlphaFoldDB" id="A0A146L469"/>
<dbReference type="PANTHER" id="PTHR23058">
    <property type="entry name" value="PEROXISOMAL MEMBRANE PROTEIN PEX14"/>
    <property type="match status" value="1"/>
</dbReference>
<comment type="similarity">
    <text evidence="1 10">Belongs to the peroxin-14 family.</text>
</comment>
<evidence type="ECO:0000313" key="15">
    <source>
        <dbReference type="EMBL" id="JAQ15754.1"/>
    </source>
</evidence>
<name>A0A146L469_LYGHE</name>
<evidence type="ECO:0000256" key="12">
    <source>
        <dbReference type="SAM" id="MobiDB-lite"/>
    </source>
</evidence>
<dbReference type="GO" id="GO:0005102">
    <property type="term" value="F:signaling receptor binding"/>
    <property type="evidence" value="ECO:0007669"/>
    <property type="project" value="TreeGrafter"/>
</dbReference>
<evidence type="ECO:0000256" key="5">
    <source>
        <dbReference type="ARBA" id="ARBA00023136"/>
    </source>
</evidence>
<dbReference type="InterPro" id="IPR006785">
    <property type="entry name" value="Pex14_N"/>
</dbReference>
<keyword evidence="4" id="KW-0811">Translocation</keyword>
<evidence type="ECO:0000256" key="9">
    <source>
        <dbReference type="ARBA" id="ARBA00046271"/>
    </source>
</evidence>
<dbReference type="InterPro" id="IPR036388">
    <property type="entry name" value="WH-like_DNA-bd_sf"/>
</dbReference>
<keyword evidence="11" id="KW-0175">Coiled coil</keyword>
<dbReference type="Gene3D" id="1.10.10.10">
    <property type="entry name" value="Winged helix-like DNA-binding domain superfamily/Winged helix DNA-binding domain"/>
    <property type="match status" value="1"/>
</dbReference>
<keyword evidence="3 10" id="KW-0653">Protein transport</keyword>
<reference evidence="14" key="1">
    <citation type="journal article" date="2016" name="Gigascience">
        <title>De novo construction of an expanded transcriptome assembly for the western tarnished plant bug, Lygus hesperus.</title>
        <authorList>
            <person name="Tassone E.E."/>
            <person name="Geib S.M."/>
            <person name="Hall B."/>
            <person name="Fabrick J.A."/>
            <person name="Brent C.S."/>
            <person name="Hull J.J."/>
        </authorList>
    </citation>
    <scope>NUCLEOTIDE SEQUENCE</scope>
</reference>
<sequence length="337" mass="37537">MVVSFLVSAFISMEHGSFFRVISLSPVPSHRCHPPSSPLSLHFPSVSRRIWKFFSCYALFLPSFLNSFFDLPYSDNLNSHSKLLKATMSDVPGEPGPGPIDDNVPIPPRDQLVKTAAKFLSSRNVVNSANENKIAFLKKKGLSDAEIDLAMRQAEVIIQSRSFDSNVYAVQNFGQPHAPTWQHQPSWMKYRDIGNSVALVGGLAYAVYWFYKKYLEPFFFGGGKKGLDSRLADLDKMITSSLSDLKSSVSRVRDDMERLTERRIESLSRQIDELKNEVGSLKKLMLSRKQFPSATVSGPLTIPSWQLASAAEEKEVEEEGAGSGTNGSDSSLEMIKE</sequence>
<feature type="region of interest" description="Disordered" evidence="12">
    <location>
        <begin position="310"/>
        <end position="337"/>
    </location>
</feature>
<protein>
    <recommendedName>
        <fullName evidence="7 10">Peroxisomal membrane protein PEX14</fullName>
    </recommendedName>
    <alternativeName>
        <fullName evidence="8 10">Peroxin-14</fullName>
    </alternativeName>
</protein>
<dbReference type="GO" id="GO:0016560">
    <property type="term" value="P:protein import into peroxisome matrix, docking"/>
    <property type="evidence" value="ECO:0007669"/>
    <property type="project" value="UniProtKB-UniRule"/>
</dbReference>
<comment type="subcellular location">
    <subcellularLocation>
        <location evidence="9 10">Peroxisome membrane</location>
    </subcellularLocation>
</comment>
<evidence type="ECO:0000256" key="10">
    <source>
        <dbReference type="RuleBase" id="RU367032"/>
    </source>
</evidence>
<evidence type="ECO:0000256" key="7">
    <source>
        <dbReference type="ARBA" id="ARBA00029502"/>
    </source>
</evidence>
<accession>A0A146L469</accession>
<evidence type="ECO:0000256" key="6">
    <source>
        <dbReference type="ARBA" id="ARBA00023140"/>
    </source>
</evidence>
<evidence type="ECO:0000256" key="1">
    <source>
        <dbReference type="ARBA" id="ARBA00005443"/>
    </source>
</evidence>
<dbReference type="Pfam" id="PF04695">
    <property type="entry name" value="Pex14_N"/>
    <property type="match status" value="1"/>
</dbReference>
<evidence type="ECO:0000256" key="11">
    <source>
        <dbReference type="SAM" id="Coils"/>
    </source>
</evidence>
<evidence type="ECO:0000256" key="3">
    <source>
        <dbReference type="ARBA" id="ARBA00022927"/>
    </source>
</evidence>
<gene>
    <name evidence="14" type="primary">Pex14_2</name>
    <name evidence="15" type="synonym">Pex14_0</name>
    <name evidence="14" type="ORF">g.85210</name>
    <name evidence="15" type="ORF">g.85212</name>
</gene>
<dbReference type="GO" id="GO:1990429">
    <property type="term" value="C:peroxisomal importomer complex"/>
    <property type="evidence" value="ECO:0007669"/>
    <property type="project" value="TreeGrafter"/>
</dbReference>
<keyword evidence="5 10" id="KW-0472">Membrane</keyword>
<evidence type="ECO:0000256" key="8">
    <source>
        <dbReference type="ARBA" id="ARBA00029691"/>
    </source>
</evidence>
<dbReference type="InterPro" id="IPR025655">
    <property type="entry name" value="PEX14"/>
</dbReference>
<dbReference type="PANTHER" id="PTHR23058:SF0">
    <property type="entry name" value="PEROXISOMAL MEMBRANE PROTEIN PEX14"/>
    <property type="match status" value="1"/>
</dbReference>
<evidence type="ECO:0000313" key="14">
    <source>
        <dbReference type="EMBL" id="JAQ02435.1"/>
    </source>
</evidence>
<dbReference type="EMBL" id="GDHC01002875">
    <property type="protein sequence ID" value="JAQ15754.1"/>
    <property type="molecule type" value="Transcribed_RNA"/>
</dbReference>
<keyword evidence="2 10" id="KW-0813">Transport</keyword>
<keyword evidence="6 10" id="KW-0576">Peroxisome</keyword>
<dbReference type="EMBL" id="GDHC01016194">
    <property type="protein sequence ID" value="JAQ02435.1"/>
    <property type="molecule type" value="Transcribed_RNA"/>
</dbReference>
<comment type="function">
    <text evidence="10">Component of the PEX13-PEX14 docking complex, a translocon channel that specifically mediates the import of peroxisomal cargo proteins bound to PEX5 receptor. The PEX13-PEX14 docking complex forms a large import pore which can be opened to a diameter of about 9 nm. Mechanistically, PEX5 receptor along with cargo proteins associates with the PEX14 subunit of the PEX13-PEX14 docking complex in the cytosol, leading to the insertion of the receptor into the organelle membrane with the concomitant translocation of the cargo into the peroxisome matrix.</text>
</comment>
<dbReference type="GO" id="GO:0005778">
    <property type="term" value="C:peroxisomal membrane"/>
    <property type="evidence" value="ECO:0007669"/>
    <property type="project" value="UniProtKB-SubCell"/>
</dbReference>
<evidence type="ECO:0000259" key="13">
    <source>
        <dbReference type="Pfam" id="PF04695"/>
    </source>
</evidence>
<feature type="domain" description="Peroxisome membrane anchor protein Pex14p N-terminal" evidence="13">
    <location>
        <begin position="109"/>
        <end position="152"/>
    </location>
</feature>